<dbReference type="Pfam" id="PF01336">
    <property type="entry name" value="tRNA_anti-codon"/>
    <property type="match status" value="1"/>
</dbReference>
<evidence type="ECO:0000259" key="9">
    <source>
        <dbReference type="Pfam" id="PF01336"/>
    </source>
</evidence>
<dbReference type="AlphaFoldDB" id="S8CNK4"/>
<dbReference type="GO" id="GO:0000781">
    <property type="term" value="C:chromosome, telomeric region"/>
    <property type="evidence" value="ECO:0007669"/>
    <property type="project" value="UniProtKB-SubCell"/>
</dbReference>
<dbReference type="Proteomes" id="UP000015453">
    <property type="component" value="Unassembled WGS sequence"/>
</dbReference>
<keyword evidence="4" id="KW-0158">Chromosome</keyword>
<dbReference type="GO" id="GO:0003677">
    <property type="term" value="F:DNA binding"/>
    <property type="evidence" value="ECO:0007669"/>
    <property type="project" value="UniProtKB-KW"/>
</dbReference>
<evidence type="ECO:0000256" key="3">
    <source>
        <dbReference type="ARBA" id="ARBA00017411"/>
    </source>
</evidence>
<evidence type="ECO:0000256" key="1">
    <source>
        <dbReference type="ARBA" id="ARBA00004123"/>
    </source>
</evidence>
<gene>
    <name evidence="10" type="ORF">M569_06458</name>
</gene>
<protein>
    <recommendedName>
        <fullName evidence="3">CST complex subunit STN1</fullName>
    </recommendedName>
    <alternativeName>
        <fullName evidence="8">Suppressor of cdc thirteen homolog</fullName>
    </alternativeName>
</protein>
<evidence type="ECO:0000256" key="4">
    <source>
        <dbReference type="ARBA" id="ARBA00022454"/>
    </source>
</evidence>
<evidence type="ECO:0000256" key="2">
    <source>
        <dbReference type="ARBA" id="ARBA00004574"/>
    </source>
</evidence>
<keyword evidence="11" id="KW-1185">Reference proteome</keyword>
<evidence type="ECO:0000256" key="6">
    <source>
        <dbReference type="ARBA" id="ARBA00023125"/>
    </source>
</evidence>
<dbReference type="Gene3D" id="2.40.50.140">
    <property type="entry name" value="Nucleic acid-binding proteins"/>
    <property type="match status" value="1"/>
</dbReference>
<keyword evidence="5" id="KW-0779">Telomere</keyword>
<keyword evidence="6" id="KW-0238">DNA-binding</keyword>
<evidence type="ECO:0000313" key="10">
    <source>
        <dbReference type="EMBL" id="EPS68315.1"/>
    </source>
</evidence>
<comment type="subcellular location">
    <subcellularLocation>
        <location evidence="2">Chromosome</location>
        <location evidence="2">Telomere</location>
    </subcellularLocation>
    <subcellularLocation>
        <location evidence="1">Nucleus</location>
    </subcellularLocation>
</comment>
<evidence type="ECO:0000256" key="8">
    <source>
        <dbReference type="ARBA" id="ARBA00030039"/>
    </source>
</evidence>
<dbReference type="InterPro" id="IPR040260">
    <property type="entry name" value="RFA2-like"/>
</dbReference>
<reference evidence="10 11" key="1">
    <citation type="journal article" date="2013" name="BMC Genomics">
        <title>The miniature genome of a carnivorous plant Genlisea aurea contains a low number of genes and short non-coding sequences.</title>
        <authorList>
            <person name="Leushkin E.V."/>
            <person name="Sutormin R.A."/>
            <person name="Nabieva E.R."/>
            <person name="Penin A.A."/>
            <person name="Kondrashov A.S."/>
            <person name="Logacheva M.D."/>
        </authorList>
    </citation>
    <scope>NUCLEOTIDE SEQUENCE [LARGE SCALE GENOMIC DNA]</scope>
</reference>
<name>S8CNK4_9LAMI</name>
<evidence type="ECO:0000256" key="5">
    <source>
        <dbReference type="ARBA" id="ARBA00022895"/>
    </source>
</evidence>
<dbReference type="OrthoDB" id="77828at2759"/>
<dbReference type="PANTHER" id="PTHR13989:SF33">
    <property type="entry name" value="CST COMPLEX SUBUNIT STN1"/>
    <property type="match status" value="1"/>
</dbReference>
<organism evidence="10 11">
    <name type="scientific">Genlisea aurea</name>
    <dbReference type="NCBI Taxonomy" id="192259"/>
    <lineage>
        <taxon>Eukaryota</taxon>
        <taxon>Viridiplantae</taxon>
        <taxon>Streptophyta</taxon>
        <taxon>Embryophyta</taxon>
        <taxon>Tracheophyta</taxon>
        <taxon>Spermatophyta</taxon>
        <taxon>Magnoliopsida</taxon>
        <taxon>eudicotyledons</taxon>
        <taxon>Gunneridae</taxon>
        <taxon>Pentapetalae</taxon>
        <taxon>asterids</taxon>
        <taxon>lamiids</taxon>
        <taxon>Lamiales</taxon>
        <taxon>Lentibulariaceae</taxon>
        <taxon>Genlisea</taxon>
    </lineage>
</organism>
<keyword evidence="7" id="KW-0539">Nucleus</keyword>
<comment type="caution">
    <text evidence="10">The sequence shown here is derived from an EMBL/GenBank/DDBJ whole genome shotgun (WGS) entry which is preliminary data.</text>
</comment>
<evidence type="ECO:0000313" key="11">
    <source>
        <dbReference type="Proteomes" id="UP000015453"/>
    </source>
</evidence>
<dbReference type="EMBL" id="AUSU01002667">
    <property type="protein sequence ID" value="EPS68315.1"/>
    <property type="molecule type" value="Genomic_DNA"/>
</dbReference>
<dbReference type="PANTHER" id="PTHR13989">
    <property type="entry name" value="REPLICATION PROTEIN A-RELATED"/>
    <property type="match status" value="1"/>
</dbReference>
<feature type="domain" description="OB" evidence="9">
    <location>
        <begin position="36"/>
        <end position="123"/>
    </location>
</feature>
<dbReference type="SUPFAM" id="SSF50249">
    <property type="entry name" value="Nucleic acid-binding proteins"/>
    <property type="match status" value="1"/>
</dbReference>
<feature type="non-terminal residue" evidence="10">
    <location>
        <position position="146"/>
    </location>
</feature>
<dbReference type="GO" id="GO:0005634">
    <property type="term" value="C:nucleus"/>
    <property type="evidence" value="ECO:0007669"/>
    <property type="project" value="UniProtKB-SubCell"/>
</dbReference>
<dbReference type="InterPro" id="IPR004365">
    <property type="entry name" value="NA-bd_OB_tRNA"/>
</dbReference>
<dbReference type="InterPro" id="IPR012340">
    <property type="entry name" value="NA-bd_OB-fold"/>
</dbReference>
<sequence length="146" mass="16143">HIKLVASDFLSLSPNSRNSSSFSLNGMPVYRVESVGVVVSRHLKPGKFLRFTVDDGTGCVPCVLWLNHSTSPYFSKQKPSIVRVDARMSLEFASLTELGAVVRVRGRVSGYRGTVQITVSDVTSEVDPNAQILHWLDCIKLARNCY</sequence>
<proteinExistence type="predicted"/>
<accession>S8CNK4</accession>
<evidence type="ECO:0000256" key="7">
    <source>
        <dbReference type="ARBA" id="ARBA00023242"/>
    </source>
</evidence>
<feature type="non-terminal residue" evidence="10">
    <location>
        <position position="1"/>
    </location>
</feature>